<dbReference type="Gene3D" id="3.40.30.10">
    <property type="entry name" value="Glutaredoxin"/>
    <property type="match status" value="1"/>
</dbReference>
<dbReference type="RefSeq" id="WP_245953210.1">
    <property type="nucleotide sequence ID" value="NZ_MUXU01000056.1"/>
</dbReference>
<dbReference type="EMBL" id="MUXU01000056">
    <property type="protein sequence ID" value="OOR88084.1"/>
    <property type="molecule type" value="Genomic_DNA"/>
</dbReference>
<name>A0A1S9ZX57_9GAMM</name>
<evidence type="ECO:0000256" key="2">
    <source>
        <dbReference type="PROSITE-ProRule" id="PRU01282"/>
    </source>
</evidence>
<dbReference type="SUPFAM" id="SSF52833">
    <property type="entry name" value="Thioredoxin-like"/>
    <property type="match status" value="1"/>
</dbReference>
<evidence type="ECO:0000313" key="5">
    <source>
        <dbReference type="Proteomes" id="UP000190435"/>
    </source>
</evidence>
<dbReference type="InterPro" id="IPR036249">
    <property type="entry name" value="Thioredoxin-like_sf"/>
</dbReference>
<organism evidence="3 5">
    <name type="scientific">Moraxella caviae</name>
    <dbReference type="NCBI Taxonomy" id="34060"/>
    <lineage>
        <taxon>Bacteria</taxon>
        <taxon>Pseudomonadati</taxon>
        <taxon>Pseudomonadota</taxon>
        <taxon>Gammaproteobacteria</taxon>
        <taxon>Moraxellales</taxon>
        <taxon>Moraxellaceae</taxon>
        <taxon>Moraxella</taxon>
    </lineage>
</organism>
<evidence type="ECO:0000313" key="4">
    <source>
        <dbReference type="EMBL" id="STZ09973.1"/>
    </source>
</evidence>
<dbReference type="STRING" id="34060.B0181_09025"/>
<evidence type="ECO:0000313" key="3">
    <source>
        <dbReference type="EMBL" id="OOR88084.1"/>
    </source>
</evidence>
<accession>A0A1S9ZX57</accession>
<proteinExistence type="inferred from homology"/>
<dbReference type="Proteomes" id="UP000190435">
    <property type="component" value="Unassembled WGS sequence"/>
</dbReference>
<dbReference type="PANTHER" id="PTHR30041">
    <property type="entry name" value="ARSENATE REDUCTASE"/>
    <property type="match status" value="1"/>
</dbReference>
<keyword evidence="5" id="KW-1185">Reference proteome</keyword>
<evidence type="ECO:0000256" key="1">
    <source>
        <dbReference type="ARBA" id="ARBA00007198"/>
    </source>
</evidence>
<dbReference type="Pfam" id="PF03960">
    <property type="entry name" value="ArsC"/>
    <property type="match status" value="1"/>
</dbReference>
<sequence>MLTIYGIKNCNTMKKAFDFLANKGVAHEFFDYKKSVLDVQTFAQMAQEFGLDKVINKKGTTYRAFDDAAKAVLTGTDVQAIYEIVKDKQSVLKRPMLIGEKDGKKIALIGFDESEWAAALA</sequence>
<dbReference type="Proteomes" id="UP000255279">
    <property type="component" value="Unassembled WGS sequence"/>
</dbReference>
<dbReference type="AlphaFoldDB" id="A0A1S9ZX57"/>
<dbReference type="InterPro" id="IPR006660">
    <property type="entry name" value="Arsenate_reductase-like"/>
</dbReference>
<evidence type="ECO:0000313" key="6">
    <source>
        <dbReference type="Proteomes" id="UP000255279"/>
    </source>
</evidence>
<dbReference type="PANTHER" id="PTHR30041:SF8">
    <property type="entry name" value="PROTEIN YFFB"/>
    <property type="match status" value="1"/>
</dbReference>
<dbReference type="EMBL" id="UGQE01000001">
    <property type="protein sequence ID" value="STZ09973.1"/>
    <property type="molecule type" value="Genomic_DNA"/>
</dbReference>
<reference evidence="4 6" key="2">
    <citation type="submission" date="2018-06" db="EMBL/GenBank/DDBJ databases">
        <authorList>
            <consortium name="Pathogen Informatics"/>
            <person name="Doyle S."/>
        </authorList>
    </citation>
    <scope>NUCLEOTIDE SEQUENCE [LARGE SCALE GENOMIC DNA]</scope>
    <source>
        <strain evidence="4 6">NCTC10293</strain>
    </source>
</reference>
<dbReference type="PROSITE" id="PS51353">
    <property type="entry name" value="ARSC"/>
    <property type="match status" value="1"/>
</dbReference>
<protein>
    <submittedName>
        <fullName evidence="3">Arsenate reductase</fullName>
    </submittedName>
    <submittedName>
        <fullName evidence="4">Putative reductase</fullName>
    </submittedName>
</protein>
<reference evidence="3 5" key="1">
    <citation type="submission" date="2017-02" db="EMBL/GenBank/DDBJ databases">
        <title>Draft genome sequence of Moraxella caviae CCUG 355 type strain.</title>
        <authorList>
            <person name="Engstrom-Jakobsson H."/>
            <person name="Salva-Serra F."/>
            <person name="Thorell K."/>
            <person name="Gonzales-Siles L."/>
            <person name="Karlsson R."/>
            <person name="Boulund F."/>
            <person name="Engstrand L."/>
            <person name="Moore E."/>
        </authorList>
    </citation>
    <scope>NUCLEOTIDE SEQUENCE [LARGE SCALE GENOMIC DNA]</scope>
    <source>
        <strain evidence="3 5">CCUG 355</strain>
    </source>
</reference>
<gene>
    <name evidence="3" type="ORF">B0181_09025</name>
    <name evidence="4" type="ORF">NCTC10293_00294</name>
</gene>
<comment type="similarity">
    <text evidence="1 2">Belongs to the ArsC family.</text>
</comment>